<dbReference type="Gene3D" id="3.40.50.300">
    <property type="entry name" value="P-loop containing nucleotide triphosphate hydrolases"/>
    <property type="match status" value="1"/>
</dbReference>
<evidence type="ECO:0000313" key="4">
    <source>
        <dbReference type="Proteomes" id="UP000193411"/>
    </source>
</evidence>
<dbReference type="GO" id="GO:0005319">
    <property type="term" value="F:lipid transporter activity"/>
    <property type="evidence" value="ECO:0007669"/>
    <property type="project" value="TreeGrafter"/>
</dbReference>
<organism evidence="3 4">
    <name type="scientific">Catenaria anguillulae PL171</name>
    <dbReference type="NCBI Taxonomy" id="765915"/>
    <lineage>
        <taxon>Eukaryota</taxon>
        <taxon>Fungi</taxon>
        <taxon>Fungi incertae sedis</taxon>
        <taxon>Blastocladiomycota</taxon>
        <taxon>Blastocladiomycetes</taxon>
        <taxon>Blastocladiales</taxon>
        <taxon>Catenariaceae</taxon>
        <taxon>Catenaria</taxon>
    </lineage>
</organism>
<protein>
    <recommendedName>
        <fullName evidence="5">P-loop containing nucleoside triphosphate hydrolase protein</fullName>
    </recommendedName>
</protein>
<dbReference type="AlphaFoldDB" id="A0A1Y2I290"/>
<evidence type="ECO:0000256" key="2">
    <source>
        <dbReference type="ARBA" id="ARBA00022737"/>
    </source>
</evidence>
<dbReference type="OrthoDB" id="8061355at2759"/>
<reference evidence="3 4" key="1">
    <citation type="submission" date="2016-07" db="EMBL/GenBank/DDBJ databases">
        <title>Pervasive Adenine N6-methylation of Active Genes in Fungi.</title>
        <authorList>
            <consortium name="DOE Joint Genome Institute"/>
            <person name="Mondo S.J."/>
            <person name="Dannebaum R.O."/>
            <person name="Kuo R.C."/>
            <person name="Labutti K."/>
            <person name="Haridas S."/>
            <person name="Kuo A."/>
            <person name="Salamov A."/>
            <person name="Ahrendt S.R."/>
            <person name="Lipzen A."/>
            <person name="Sullivan W."/>
            <person name="Andreopoulos W.B."/>
            <person name="Clum A."/>
            <person name="Lindquist E."/>
            <person name="Daum C."/>
            <person name="Ramamoorthy G.K."/>
            <person name="Gryganskyi A."/>
            <person name="Culley D."/>
            <person name="Magnuson J.K."/>
            <person name="James T.Y."/>
            <person name="O'Malley M.A."/>
            <person name="Stajich J.E."/>
            <person name="Spatafora J.W."/>
            <person name="Visel A."/>
            <person name="Grigoriev I.V."/>
        </authorList>
    </citation>
    <scope>NUCLEOTIDE SEQUENCE [LARGE SCALE GENOMIC DNA]</scope>
    <source>
        <strain evidence="3 4">PL171</strain>
    </source>
</reference>
<dbReference type="EMBL" id="MCFL01000005">
    <property type="protein sequence ID" value="ORZ39522.1"/>
    <property type="molecule type" value="Genomic_DNA"/>
</dbReference>
<comment type="caution">
    <text evidence="3">The sequence shown here is derived from an EMBL/GenBank/DDBJ whole genome shotgun (WGS) entry which is preliminary data.</text>
</comment>
<dbReference type="PANTHER" id="PTHR19229:SF36">
    <property type="entry name" value="ATP-BINDING CASSETTE SUB-FAMILY A MEMBER 2"/>
    <property type="match status" value="1"/>
</dbReference>
<evidence type="ECO:0000313" key="3">
    <source>
        <dbReference type="EMBL" id="ORZ39522.1"/>
    </source>
</evidence>
<proteinExistence type="predicted"/>
<keyword evidence="1" id="KW-0813">Transport</keyword>
<evidence type="ECO:0008006" key="5">
    <source>
        <dbReference type="Google" id="ProtNLM"/>
    </source>
</evidence>
<keyword evidence="4" id="KW-1185">Reference proteome</keyword>
<accession>A0A1Y2I290</accession>
<dbReference type="GO" id="GO:0140359">
    <property type="term" value="F:ABC-type transporter activity"/>
    <property type="evidence" value="ECO:0007669"/>
    <property type="project" value="InterPro"/>
</dbReference>
<keyword evidence="2" id="KW-0677">Repeat</keyword>
<evidence type="ECO:0000256" key="1">
    <source>
        <dbReference type="ARBA" id="ARBA00022448"/>
    </source>
</evidence>
<dbReference type="GO" id="GO:0016020">
    <property type="term" value="C:membrane"/>
    <property type="evidence" value="ECO:0007669"/>
    <property type="project" value="InterPro"/>
</dbReference>
<name>A0A1Y2I290_9FUNG</name>
<dbReference type="InterPro" id="IPR026082">
    <property type="entry name" value="ABCA"/>
</dbReference>
<sequence>MISKLKAHTSVLLVTHDMDEAERLAERAGILINGSLVCLGSPHRLKSLLGSAYLLKLQFGTTDTDGSLADRVLDDVEHKSKELIAGSRARVMYRGQSRIEVAVEKGPASFVDEEGKFVGNLLKFVASQRYMWRVSDWSLGEVSLGELFVRFARQHRAYQEEEL</sequence>
<dbReference type="Proteomes" id="UP000193411">
    <property type="component" value="Unassembled WGS sequence"/>
</dbReference>
<gene>
    <name evidence="3" type="ORF">BCR44DRAFT_1426704</name>
</gene>
<dbReference type="InterPro" id="IPR027417">
    <property type="entry name" value="P-loop_NTPase"/>
</dbReference>
<dbReference type="SUPFAM" id="SSF52540">
    <property type="entry name" value="P-loop containing nucleoside triphosphate hydrolases"/>
    <property type="match status" value="1"/>
</dbReference>
<dbReference type="STRING" id="765915.A0A1Y2I290"/>
<dbReference type="PANTHER" id="PTHR19229">
    <property type="entry name" value="ATP-BINDING CASSETTE TRANSPORTER SUBFAMILY A ABCA"/>
    <property type="match status" value="1"/>
</dbReference>